<dbReference type="Pfam" id="PF01558">
    <property type="entry name" value="POR"/>
    <property type="match status" value="1"/>
</dbReference>
<evidence type="ECO:0000256" key="2">
    <source>
        <dbReference type="SAM" id="MobiDB-lite"/>
    </source>
</evidence>
<dbReference type="InterPro" id="IPR033412">
    <property type="entry name" value="PFOR_II"/>
</dbReference>
<dbReference type="Gene3D" id="3.40.920.10">
    <property type="entry name" value="Pyruvate-ferredoxin oxidoreductase, PFOR, domain III"/>
    <property type="match status" value="1"/>
</dbReference>
<dbReference type="GO" id="GO:0000287">
    <property type="term" value="F:magnesium ion binding"/>
    <property type="evidence" value="ECO:0007669"/>
    <property type="project" value="UniProtKB-ARBA"/>
</dbReference>
<feature type="region of interest" description="Disordered" evidence="2">
    <location>
        <begin position="1"/>
        <end position="24"/>
    </location>
</feature>
<dbReference type="GO" id="GO:0016903">
    <property type="term" value="F:oxidoreductase activity, acting on the aldehyde or oxo group of donors"/>
    <property type="evidence" value="ECO:0007669"/>
    <property type="project" value="InterPro"/>
</dbReference>
<feature type="domain" description="Pyruvate flavodoxin/ferredoxin oxidoreductase pyrimidine binding" evidence="4">
    <location>
        <begin position="284"/>
        <end position="504"/>
    </location>
</feature>
<dbReference type="SUPFAM" id="SSF53323">
    <property type="entry name" value="Pyruvate-ferredoxin oxidoreductase, PFOR, domain III"/>
    <property type="match status" value="1"/>
</dbReference>
<dbReference type="InterPro" id="IPR022367">
    <property type="entry name" value="2-oxoacid/accept_OxRdtase_asu"/>
</dbReference>
<dbReference type="Pfam" id="PF01855">
    <property type="entry name" value="POR_N"/>
    <property type="match status" value="1"/>
</dbReference>
<dbReference type="Gene3D" id="3.40.50.970">
    <property type="match status" value="1"/>
</dbReference>
<dbReference type="Gene3D" id="3.40.50.920">
    <property type="match status" value="1"/>
</dbReference>
<evidence type="ECO:0000259" key="3">
    <source>
        <dbReference type="Pfam" id="PF01558"/>
    </source>
</evidence>
<accession>A0A6L9W4Z1</accession>
<sequence length="671" mass="70676">MTGTNPTVAPSSSNGALATSVSTSAPGGLVKSVVELDRVVIRLAGDSGDGMQLTGNRFTSETASFGNDLKTLPNFPAEIRAPTGTLPGVSSFQLQFADHDVMTPGDAPDVLVAMNPAALKANLAELPGGGLLILDSDEFTPRNLAKVGYATNPIEDGSLEGWQTVSVPLTSMTTDALKDSGLGKKEAERSKNMFTLGLLSWMYHRPTEGTIRFLERQFRRKPEIAAANIAAFRAGYNYGDTTEAFAVSYEIKPAPMKPGRYRNISGNQALALGLVAAGQRSGLPVFLGAYPITPASDILHELSRHKSFGVRTFQAEDEIAGIGAALGASFGGALGITTTSGPGVALKAETIGLAVMTELPLVIVDVQRGGPSTGLPTKTEQSDLLQAMFGRNGEAPVPVIAPRSPGDCFDAAVEAARIALTYRTPVMLLSDGYLANGAEPWAIPDADSLPDLTTAVAFATEPNGEDGEFLPYLRDEETLARAWAIPGTAGMQHRIGGLEKADRTGNISYDPANHDFMTRTRQAKIDGIAATIPPTDVEDPDGDARVAVIGWGSTYGPIGAACRRIRSSGRKVAQIHLRHINPFPADLGEVLARYDRVICPEMNLGQLALLLRAKYLVDVQSHTQVRGMPFRSAELAAVIQDAIDIAGPDTTAPDTTAPAAVDPVAVNGALQ</sequence>
<dbReference type="InterPro" id="IPR002880">
    <property type="entry name" value="Pyrv_Fd/Flavodoxin_OxRdtase_N"/>
</dbReference>
<evidence type="ECO:0000259" key="4">
    <source>
        <dbReference type="Pfam" id="PF01855"/>
    </source>
</evidence>
<dbReference type="AlphaFoldDB" id="A0A6L9W4Z1"/>
<dbReference type="InterPro" id="IPR029061">
    <property type="entry name" value="THDP-binding"/>
</dbReference>
<dbReference type="FunFam" id="3.40.920.10:FF:000002">
    <property type="entry name" value="2-oxoglutarate oxidoreductase, alpha subunit"/>
    <property type="match status" value="1"/>
</dbReference>
<organism evidence="6 7">
    <name type="scientific">Blastococcus saxobsidens</name>
    <dbReference type="NCBI Taxonomy" id="138336"/>
    <lineage>
        <taxon>Bacteria</taxon>
        <taxon>Bacillati</taxon>
        <taxon>Actinomycetota</taxon>
        <taxon>Actinomycetes</taxon>
        <taxon>Geodermatophilales</taxon>
        <taxon>Geodermatophilaceae</taxon>
        <taxon>Blastococcus</taxon>
    </lineage>
</organism>
<dbReference type="EMBL" id="JAAGWG010000025">
    <property type="protein sequence ID" value="NEK87088.1"/>
    <property type="molecule type" value="Genomic_DNA"/>
</dbReference>
<dbReference type="PANTHER" id="PTHR32154:SF20">
    <property type="entry name" value="2-OXOGLUTARATE OXIDOREDUCTASE SUBUNIT KORA"/>
    <property type="match status" value="1"/>
</dbReference>
<gene>
    <name evidence="6" type="ORF">GCU60_15210</name>
</gene>
<dbReference type="Pfam" id="PF17147">
    <property type="entry name" value="PFOR_II"/>
    <property type="match status" value="1"/>
</dbReference>
<feature type="domain" description="Pyruvate:ferredoxin oxidoreductase core" evidence="5">
    <location>
        <begin position="544"/>
        <end position="608"/>
    </location>
</feature>
<name>A0A6L9W4Z1_9ACTN</name>
<evidence type="ECO:0000259" key="5">
    <source>
        <dbReference type="Pfam" id="PF17147"/>
    </source>
</evidence>
<comment type="caution">
    <text evidence="6">The sequence shown here is derived from an EMBL/GenBank/DDBJ whole genome shotgun (WGS) entry which is preliminary data.</text>
</comment>
<protein>
    <submittedName>
        <fullName evidence="6">2-oxoacid:acceptor oxidoreductase subunit alpha</fullName>
    </submittedName>
</protein>
<dbReference type="InterPro" id="IPR050722">
    <property type="entry name" value="Pyruvate:ferred/Flavod_OxRd"/>
</dbReference>
<dbReference type="SUPFAM" id="SSF52518">
    <property type="entry name" value="Thiamin diphosphate-binding fold (THDP-binding)"/>
    <property type="match status" value="1"/>
</dbReference>
<dbReference type="RefSeq" id="WP_163206713.1">
    <property type="nucleotide sequence ID" value="NZ_JAAGWG010000025.1"/>
</dbReference>
<evidence type="ECO:0000313" key="7">
    <source>
        <dbReference type="Proteomes" id="UP000479241"/>
    </source>
</evidence>
<dbReference type="InterPro" id="IPR002869">
    <property type="entry name" value="Pyrv_flavodox_OxRed_cen"/>
</dbReference>
<dbReference type="Proteomes" id="UP000479241">
    <property type="component" value="Unassembled WGS sequence"/>
</dbReference>
<dbReference type="PANTHER" id="PTHR32154">
    <property type="entry name" value="PYRUVATE-FLAVODOXIN OXIDOREDUCTASE-RELATED"/>
    <property type="match status" value="1"/>
</dbReference>
<dbReference type="NCBIfam" id="TIGR03710">
    <property type="entry name" value="OAFO_sf"/>
    <property type="match status" value="1"/>
</dbReference>
<keyword evidence="1" id="KW-0560">Oxidoreductase</keyword>
<proteinExistence type="predicted"/>
<dbReference type="GO" id="GO:0006979">
    <property type="term" value="P:response to oxidative stress"/>
    <property type="evidence" value="ECO:0007669"/>
    <property type="project" value="TreeGrafter"/>
</dbReference>
<evidence type="ECO:0000313" key="6">
    <source>
        <dbReference type="EMBL" id="NEK87088.1"/>
    </source>
</evidence>
<reference evidence="6 7" key="1">
    <citation type="submission" date="2019-12" db="EMBL/GenBank/DDBJ databases">
        <title>the WGS of Blastococcus saxobsidens 67B17.</title>
        <authorList>
            <person name="Jiang Z."/>
        </authorList>
    </citation>
    <scope>NUCLEOTIDE SEQUENCE [LARGE SCALE GENOMIC DNA]</scope>
    <source>
        <strain evidence="6 7">67B17</strain>
    </source>
</reference>
<dbReference type="SUPFAM" id="SSF52922">
    <property type="entry name" value="TK C-terminal domain-like"/>
    <property type="match status" value="1"/>
</dbReference>
<dbReference type="FunFam" id="3.40.50.970:FF:000022">
    <property type="entry name" value="2-oxoglutarate ferredoxin oxidoreductase alpha subunit"/>
    <property type="match status" value="1"/>
</dbReference>
<dbReference type="InterPro" id="IPR019752">
    <property type="entry name" value="Pyrv/ketoisovalerate_OxRed_cat"/>
</dbReference>
<feature type="domain" description="Pyruvate/ketoisovalerate oxidoreductase catalytic" evidence="3">
    <location>
        <begin position="48"/>
        <end position="237"/>
    </location>
</feature>
<dbReference type="CDD" id="cd07034">
    <property type="entry name" value="TPP_PYR_PFOR_IOR-alpha_like"/>
    <property type="match status" value="1"/>
</dbReference>
<dbReference type="InterPro" id="IPR009014">
    <property type="entry name" value="Transketo_C/PFOR_II"/>
</dbReference>
<evidence type="ECO:0000256" key="1">
    <source>
        <dbReference type="ARBA" id="ARBA00023002"/>
    </source>
</evidence>